<keyword evidence="1" id="KW-1133">Transmembrane helix</keyword>
<comment type="caution">
    <text evidence="2">The sequence shown here is derived from an EMBL/GenBank/DDBJ whole genome shotgun (WGS) entry which is preliminary data.</text>
</comment>
<evidence type="ECO:0000313" key="2">
    <source>
        <dbReference type="EMBL" id="PZP42873.1"/>
    </source>
</evidence>
<sequence length="131" mass="14905">MIVRGNLPVSKGIESRIYTNRITVNGQYRTTYSGSQSRTPILFFLQLKTMKRRNKTTIIHSMTSRNNKMKKTRKKKKFVPLQKNRGGTKNTKGSSRILMWSLIALGVIVFIALFILSVILSGINISKGHLH</sequence>
<protein>
    <submittedName>
        <fullName evidence="2">Uncharacterized protein</fullName>
    </submittedName>
</protein>
<reference evidence="2 3" key="1">
    <citation type="submission" date="2017-11" db="EMBL/GenBank/DDBJ databases">
        <title>Infants hospitalized years apart are colonized by the same room-sourced microbial strains.</title>
        <authorList>
            <person name="Brooks B."/>
            <person name="Olm M.R."/>
            <person name="Firek B.A."/>
            <person name="Baker R."/>
            <person name="Thomas B.C."/>
            <person name="Morowitz M.J."/>
            <person name="Banfield J.F."/>
        </authorList>
    </citation>
    <scope>NUCLEOTIDE SEQUENCE [LARGE SCALE GENOMIC DNA]</scope>
    <source>
        <strain evidence="2">S2_009_000_R2_76</strain>
    </source>
</reference>
<dbReference type="Proteomes" id="UP000249645">
    <property type="component" value="Unassembled WGS sequence"/>
</dbReference>
<accession>A0A2W5EJY1</accession>
<dbReference type="EMBL" id="QFOI01000403">
    <property type="protein sequence ID" value="PZP42873.1"/>
    <property type="molecule type" value="Genomic_DNA"/>
</dbReference>
<keyword evidence="1" id="KW-0812">Transmembrane</keyword>
<name>A0A2W5EJY1_9SPHI</name>
<gene>
    <name evidence="2" type="ORF">DI598_16415</name>
</gene>
<keyword evidence="1" id="KW-0472">Membrane</keyword>
<organism evidence="2 3">
    <name type="scientific">Pseudopedobacter saltans</name>
    <dbReference type="NCBI Taxonomy" id="151895"/>
    <lineage>
        <taxon>Bacteria</taxon>
        <taxon>Pseudomonadati</taxon>
        <taxon>Bacteroidota</taxon>
        <taxon>Sphingobacteriia</taxon>
        <taxon>Sphingobacteriales</taxon>
        <taxon>Sphingobacteriaceae</taxon>
        <taxon>Pseudopedobacter</taxon>
    </lineage>
</organism>
<dbReference type="AlphaFoldDB" id="A0A2W5EJY1"/>
<feature type="transmembrane region" description="Helical" evidence="1">
    <location>
        <begin position="97"/>
        <end position="123"/>
    </location>
</feature>
<proteinExistence type="predicted"/>
<evidence type="ECO:0000256" key="1">
    <source>
        <dbReference type="SAM" id="Phobius"/>
    </source>
</evidence>
<evidence type="ECO:0000313" key="3">
    <source>
        <dbReference type="Proteomes" id="UP000249645"/>
    </source>
</evidence>